<keyword evidence="9" id="KW-0961">Cell wall biogenesis/degradation</keyword>
<dbReference type="EMBL" id="JBHRVV010000001">
    <property type="protein sequence ID" value="MFC3460813.1"/>
    <property type="molecule type" value="Genomic_DNA"/>
</dbReference>
<evidence type="ECO:0000256" key="1">
    <source>
        <dbReference type="ARBA" id="ARBA00001947"/>
    </source>
</evidence>
<dbReference type="CDD" id="cd14844">
    <property type="entry name" value="Zn-DD-carboxypeptidase_like"/>
    <property type="match status" value="1"/>
</dbReference>
<organism evidence="13 14">
    <name type="scientific">Massilia haematophila</name>
    <dbReference type="NCBI Taxonomy" id="457923"/>
    <lineage>
        <taxon>Bacteria</taxon>
        <taxon>Pseudomonadati</taxon>
        <taxon>Pseudomonadota</taxon>
        <taxon>Betaproteobacteria</taxon>
        <taxon>Burkholderiales</taxon>
        <taxon>Oxalobacteraceae</taxon>
        <taxon>Telluria group</taxon>
        <taxon>Massilia</taxon>
    </lineage>
</organism>
<keyword evidence="6" id="KW-0378">Hydrolase</keyword>
<dbReference type="PROSITE" id="PS51318">
    <property type="entry name" value="TAT"/>
    <property type="match status" value="1"/>
</dbReference>
<dbReference type="Gene3D" id="3.30.1380.10">
    <property type="match status" value="1"/>
</dbReference>
<evidence type="ECO:0000256" key="12">
    <source>
        <dbReference type="SAM" id="SignalP"/>
    </source>
</evidence>
<evidence type="ECO:0000256" key="11">
    <source>
        <dbReference type="ARBA" id="ARBA00093666"/>
    </source>
</evidence>
<evidence type="ECO:0000256" key="5">
    <source>
        <dbReference type="ARBA" id="ARBA00022729"/>
    </source>
</evidence>
<dbReference type="PANTHER" id="PTHR37425:SF1">
    <property type="entry name" value="OUTER MEMBRANE PROTEIN"/>
    <property type="match status" value="1"/>
</dbReference>
<dbReference type="InterPro" id="IPR010275">
    <property type="entry name" value="MepK"/>
</dbReference>
<evidence type="ECO:0000256" key="8">
    <source>
        <dbReference type="ARBA" id="ARBA00023049"/>
    </source>
</evidence>
<dbReference type="RefSeq" id="WP_312547991.1">
    <property type="nucleotide sequence ID" value="NZ_JBHRVV010000001.1"/>
</dbReference>
<dbReference type="PANTHER" id="PTHR37425">
    <property type="match status" value="1"/>
</dbReference>
<dbReference type="SUPFAM" id="SSF55166">
    <property type="entry name" value="Hedgehog/DD-peptidase"/>
    <property type="match status" value="1"/>
</dbReference>
<comment type="similarity">
    <text evidence="10">Belongs to the peptidase M15 family.</text>
</comment>
<evidence type="ECO:0000256" key="6">
    <source>
        <dbReference type="ARBA" id="ARBA00022801"/>
    </source>
</evidence>
<keyword evidence="7" id="KW-0862">Zinc</keyword>
<evidence type="ECO:0000256" key="10">
    <source>
        <dbReference type="ARBA" id="ARBA00093448"/>
    </source>
</evidence>
<sequence length="178" mass="19611">MNQRRSFLKGSVALASAFSLPALAKTAQAAPGERTLRLYNTHTGETVRSVFWAEGQFIPDALQDINKVLRDHRNNQIAPIDPQLLVLLNEVSAKFGDNQLVHVISGYRSPASNAKLRANSTGVAKHSMHMDGKAIDIRLPGRDLAQLRKAATAMRGGGVGYYPDSQFVHMDTGRVRYW</sequence>
<protein>
    <recommendedName>
        <fullName evidence="11">Murein endopeptidase K</fullName>
    </recommendedName>
</protein>
<evidence type="ECO:0000313" key="13">
    <source>
        <dbReference type="EMBL" id="MFC3460813.1"/>
    </source>
</evidence>
<name>A0ABV7PRG0_9BURK</name>
<keyword evidence="5 12" id="KW-0732">Signal</keyword>
<feature type="signal peptide" evidence="12">
    <location>
        <begin position="1"/>
        <end position="24"/>
    </location>
</feature>
<dbReference type="Pfam" id="PF05951">
    <property type="entry name" value="Peptidase_M15_2"/>
    <property type="match status" value="1"/>
</dbReference>
<proteinExistence type="inferred from homology"/>
<comment type="pathway">
    <text evidence="2">Cell wall biogenesis; cell wall polysaccharide biosynthesis.</text>
</comment>
<accession>A0ABV7PRG0</accession>
<comment type="cofactor">
    <cofactor evidence="1">
        <name>Zn(2+)</name>
        <dbReference type="ChEBI" id="CHEBI:29105"/>
    </cofactor>
</comment>
<reference evidence="14" key="1">
    <citation type="journal article" date="2019" name="Int. J. Syst. Evol. Microbiol.">
        <title>The Global Catalogue of Microorganisms (GCM) 10K type strain sequencing project: providing services to taxonomists for standard genome sequencing and annotation.</title>
        <authorList>
            <consortium name="The Broad Institute Genomics Platform"/>
            <consortium name="The Broad Institute Genome Sequencing Center for Infectious Disease"/>
            <person name="Wu L."/>
            <person name="Ma J."/>
        </authorList>
    </citation>
    <scope>NUCLEOTIDE SEQUENCE [LARGE SCALE GENOMIC DNA]</scope>
    <source>
        <strain evidence="14">CCM 7480</strain>
    </source>
</reference>
<gene>
    <name evidence="13" type="ORF">ACFOPH_21580</name>
</gene>
<keyword evidence="4" id="KW-0479">Metal-binding</keyword>
<feature type="chain" id="PRO_5047106283" description="Murein endopeptidase K" evidence="12">
    <location>
        <begin position="25"/>
        <end position="178"/>
    </location>
</feature>
<evidence type="ECO:0000256" key="9">
    <source>
        <dbReference type="ARBA" id="ARBA00023316"/>
    </source>
</evidence>
<keyword evidence="8" id="KW-0482">Metalloprotease</keyword>
<evidence type="ECO:0000313" key="14">
    <source>
        <dbReference type="Proteomes" id="UP001595665"/>
    </source>
</evidence>
<dbReference type="Proteomes" id="UP001595665">
    <property type="component" value="Unassembled WGS sequence"/>
</dbReference>
<evidence type="ECO:0000256" key="3">
    <source>
        <dbReference type="ARBA" id="ARBA00022670"/>
    </source>
</evidence>
<evidence type="ECO:0000256" key="4">
    <source>
        <dbReference type="ARBA" id="ARBA00022723"/>
    </source>
</evidence>
<keyword evidence="14" id="KW-1185">Reference proteome</keyword>
<dbReference type="InterPro" id="IPR006311">
    <property type="entry name" value="TAT_signal"/>
</dbReference>
<dbReference type="InterPro" id="IPR009045">
    <property type="entry name" value="Zn_M74/Hedgehog-like"/>
</dbReference>
<evidence type="ECO:0000256" key="7">
    <source>
        <dbReference type="ARBA" id="ARBA00022833"/>
    </source>
</evidence>
<keyword evidence="3" id="KW-0645">Protease</keyword>
<evidence type="ECO:0000256" key="2">
    <source>
        <dbReference type="ARBA" id="ARBA00004776"/>
    </source>
</evidence>
<comment type="caution">
    <text evidence="13">The sequence shown here is derived from an EMBL/GenBank/DDBJ whole genome shotgun (WGS) entry which is preliminary data.</text>
</comment>